<dbReference type="STRING" id="1915400.FM21_19635"/>
<comment type="caution">
    <text evidence="2">The sequence shown here is derived from an EMBL/GenBank/DDBJ whole genome shotgun (WGS) entry which is preliminary data.</text>
</comment>
<feature type="region of interest" description="Disordered" evidence="1">
    <location>
        <begin position="176"/>
        <end position="221"/>
    </location>
</feature>
<evidence type="ECO:0000256" key="1">
    <source>
        <dbReference type="SAM" id="MobiDB-lite"/>
    </source>
</evidence>
<keyword evidence="3" id="KW-1185">Reference proteome</keyword>
<dbReference type="HOGENOM" id="CLU_1260830_0_0_11"/>
<organism evidence="2 3">
    <name type="scientific">Streptomyces mutabilis</name>
    <dbReference type="NCBI Taxonomy" id="67332"/>
    <lineage>
        <taxon>Bacteria</taxon>
        <taxon>Bacillati</taxon>
        <taxon>Actinomycetota</taxon>
        <taxon>Actinomycetes</taxon>
        <taxon>Kitasatosporales</taxon>
        <taxon>Streptomycetaceae</taxon>
        <taxon>Streptomyces</taxon>
    </lineage>
</organism>
<accession>A0A086MVY6</accession>
<name>A0A086MVY6_9ACTN</name>
<reference evidence="2 3" key="1">
    <citation type="submission" date="2014-05" db="EMBL/GenBank/DDBJ databases">
        <title>Complete genome sequence of the Streptomyces mutabilis TRM45540.</title>
        <authorList>
            <person name="Luo X."/>
            <person name="Zhang L."/>
        </authorList>
    </citation>
    <scope>NUCLEOTIDE SEQUENCE [LARGE SCALE GENOMIC DNA]</scope>
    <source>
        <strain evidence="2 3">TRM45540</strain>
    </source>
</reference>
<sequence>MNRRARVLPLLLTPLLLTGCGTGEPAEDPVAAAASAAAASEAAEEVFLTPNELENRAKAMGADPELVYVMRVPEFPLAPQSVGVLGDDGFSATYVAASGAMIRLSVERGAITEDTCRSRPVGDTSDERTTCEFDAGMWYRTGGGRHEYVLPKNGYAVRLSAETDAVSRTVLRDAAGDVHRPDAAEAAATLPSPRPDTTPVERGDLPEFGDGAPDNSVDIGG</sequence>
<dbReference type="EMBL" id="JNFQ01000002">
    <property type="protein sequence ID" value="KFG73054.1"/>
    <property type="molecule type" value="Genomic_DNA"/>
</dbReference>
<dbReference type="PROSITE" id="PS51257">
    <property type="entry name" value="PROKAR_LIPOPROTEIN"/>
    <property type="match status" value="1"/>
</dbReference>
<evidence type="ECO:0000313" key="3">
    <source>
        <dbReference type="Proteomes" id="UP000029095"/>
    </source>
</evidence>
<dbReference type="AlphaFoldDB" id="A0A086MVY6"/>
<evidence type="ECO:0000313" key="2">
    <source>
        <dbReference type="EMBL" id="KFG73054.1"/>
    </source>
</evidence>
<protein>
    <submittedName>
        <fullName evidence="2">Membrane protein</fullName>
    </submittedName>
</protein>
<gene>
    <name evidence="2" type="ORF">FM21_19635</name>
</gene>
<proteinExistence type="predicted"/>
<dbReference type="Proteomes" id="UP000029095">
    <property type="component" value="Unassembled WGS sequence"/>
</dbReference>
<dbReference type="RefSeq" id="WP_043378439.1">
    <property type="nucleotide sequence ID" value="NZ_KN039947.1"/>
</dbReference>